<evidence type="ECO:0000313" key="3">
    <source>
        <dbReference type="Proteomes" id="UP000232063"/>
    </source>
</evidence>
<feature type="transmembrane region" description="Helical" evidence="1">
    <location>
        <begin position="128"/>
        <end position="157"/>
    </location>
</feature>
<evidence type="ECO:0008006" key="4">
    <source>
        <dbReference type="Google" id="ProtNLM"/>
    </source>
</evidence>
<accession>A0A2K8NTE7</accession>
<dbReference type="OrthoDB" id="9991922at2"/>
<feature type="transmembrane region" description="Helical" evidence="1">
    <location>
        <begin position="43"/>
        <end position="64"/>
    </location>
</feature>
<protein>
    <recommendedName>
        <fullName evidence="4">Transmembrane protein</fullName>
    </recommendedName>
</protein>
<dbReference type="KEGG" id="elj:ELUMI_v1c03120"/>
<organism evidence="2 3">
    <name type="scientific">Williamsoniiplasma luminosum</name>
    <dbReference type="NCBI Taxonomy" id="214888"/>
    <lineage>
        <taxon>Bacteria</taxon>
        <taxon>Bacillati</taxon>
        <taxon>Mycoplasmatota</taxon>
        <taxon>Mollicutes</taxon>
        <taxon>Entomoplasmatales</taxon>
        <taxon>Williamsoniiplasma</taxon>
    </lineage>
</organism>
<dbReference type="AlphaFoldDB" id="A0A2K8NTE7"/>
<keyword evidence="1" id="KW-1133">Transmembrane helix</keyword>
<evidence type="ECO:0000256" key="1">
    <source>
        <dbReference type="SAM" id="Phobius"/>
    </source>
</evidence>
<dbReference type="EMBL" id="CP024963">
    <property type="protein sequence ID" value="ATZ17037.1"/>
    <property type="molecule type" value="Genomic_DNA"/>
</dbReference>
<dbReference type="Proteomes" id="UP000232063">
    <property type="component" value="Chromosome"/>
</dbReference>
<sequence length="235" mass="27658">MNRKKIFNFALKSYLLVFFLMCIYIVLSNISATSKFLLYDFKYINLMFTSLSAIFTFVILDKLFRIFRALYKKQAKKETIKISKLGFFALFIWVVTLMVQMTFAGFFIHLKLNTLDIFIKAMLDQNVVWNYLLILSSFIAFFLAICFVAILISFFVLTKIYKILLIQSEDMSSFSWFFQKLTTKQHVVIEFKHVVVRITFLILVYNQTQKLKINSIISNQLKIQKKGTTPPLLTL</sequence>
<gene>
    <name evidence="2" type="ORF">ELUMI_v1c03120</name>
</gene>
<proteinExistence type="predicted"/>
<evidence type="ECO:0000313" key="2">
    <source>
        <dbReference type="EMBL" id="ATZ17037.1"/>
    </source>
</evidence>
<keyword evidence="1" id="KW-0472">Membrane</keyword>
<feature type="transmembrane region" description="Helical" evidence="1">
    <location>
        <begin position="12"/>
        <end position="31"/>
    </location>
</feature>
<name>A0A2K8NTE7_9MOLU</name>
<keyword evidence="3" id="KW-1185">Reference proteome</keyword>
<keyword evidence="1" id="KW-0812">Transmembrane</keyword>
<reference evidence="2 3" key="1">
    <citation type="submission" date="2017-11" db="EMBL/GenBank/DDBJ databases">
        <title>Genome sequence of Entomoplasma luminosum PIMN-1 (ATCC 49195).</title>
        <authorList>
            <person name="Lo W.-S."/>
            <person name="Gasparich G.E."/>
            <person name="Kuo C.-H."/>
        </authorList>
    </citation>
    <scope>NUCLEOTIDE SEQUENCE [LARGE SCALE GENOMIC DNA]</scope>
    <source>
        <strain evidence="2 3">PIMN-1</strain>
    </source>
</reference>
<feature type="transmembrane region" description="Helical" evidence="1">
    <location>
        <begin position="85"/>
        <end position="108"/>
    </location>
</feature>